<keyword evidence="3" id="KW-1185">Reference proteome</keyword>
<comment type="caution">
    <text evidence="2">The sequence shown here is derived from an EMBL/GenBank/DDBJ whole genome shotgun (WGS) entry which is preliminary data.</text>
</comment>
<organism evidence="2 3">
    <name type="scientific">Pseudogracilibacillus auburnensis</name>
    <dbReference type="NCBI Taxonomy" id="1494959"/>
    <lineage>
        <taxon>Bacteria</taxon>
        <taxon>Bacillati</taxon>
        <taxon>Bacillota</taxon>
        <taxon>Bacilli</taxon>
        <taxon>Bacillales</taxon>
        <taxon>Bacillaceae</taxon>
        <taxon>Pseudogracilibacillus</taxon>
    </lineage>
</organism>
<name>A0A2V3W1K8_9BACI</name>
<reference evidence="2 3" key="1">
    <citation type="submission" date="2018-05" db="EMBL/GenBank/DDBJ databases">
        <title>Genomic Encyclopedia of Type Strains, Phase IV (KMG-IV): sequencing the most valuable type-strain genomes for metagenomic binning, comparative biology and taxonomic classification.</title>
        <authorList>
            <person name="Goeker M."/>
        </authorList>
    </citation>
    <scope>NUCLEOTIDE SEQUENCE [LARGE SCALE GENOMIC DNA]</scope>
    <source>
        <strain evidence="2 3">DSM 28556</strain>
    </source>
</reference>
<dbReference type="EMBL" id="QJJQ01000006">
    <property type="protein sequence ID" value="PXW87064.1"/>
    <property type="molecule type" value="Genomic_DNA"/>
</dbReference>
<gene>
    <name evidence="2" type="ORF">DFR56_106133</name>
</gene>
<dbReference type="Proteomes" id="UP000247978">
    <property type="component" value="Unassembled WGS sequence"/>
</dbReference>
<proteinExistence type="predicted"/>
<accession>A0A2V3W1K8</accession>
<evidence type="ECO:0000313" key="3">
    <source>
        <dbReference type="Proteomes" id="UP000247978"/>
    </source>
</evidence>
<keyword evidence="1" id="KW-0812">Transmembrane</keyword>
<dbReference type="RefSeq" id="WP_110395295.1">
    <property type="nucleotide sequence ID" value="NZ_JADIJL010000008.1"/>
</dbReference>
<evidence type="ECO:0000256" key="1">
    <source>
        <dbReference type="SAM" id="Phobius"/>
    </source>
</evidence>
<feature type="transmembrane region" description="Helical" evidence="1">
    <location>
        <begin position="64"/>
        <end position="84"/>
    </location>
</feature>
<keyword evidence="1" id="KW-1133">Transmembrane helix</keyword>
<protein>
    <submittedName>
        <fullName evidence="2">Uncharacterized protein</fullName>
    </submittedName>
</protein>
<keyword evidence="1" id="KW-0472">Membrane</keyword>
<dbReference type="OrthoDB" id="2706947at2"/>
<dbReference type="AlphaFoldDB" id="A0A2V3W1K8"/>
<evidence type="ECO:0000313" key="2">
    <source>
        <dbReference type="EMBL" id="PXW87064.1"/>
    </source>
</evidence>
<sequence>MNTILIVSSLLLVIIAAVITIHALKQEEKKMNEYSTKEFSFADAQKRSKHYEENSVSTMLPIQIWTYIIGFIVTVILITAFAIYY</sequence>